<sequence>MGSGASTADPKKRIEEVEKHCAGKKIGSGKDGLDEMKQCSEELKVAMDAVAEMSSPDLQLIDRIGLASDIIFSNLDSRINLELVQLEDASEIYKVMIETAENLDKCRASPIAPKIKSKWKEAEQGKYAILVRDLAELVKGVSDIAKLPEALDGVVQKMDALLVGVSKDLAEKALVQCSGFSTAKFQKGFPGLLQKEGPELLEQVRSPIAQFDTAGKQLSSVAEGSWEDLAPTVEKLTAQVSSHMVKLHLQQAAVELAQDHFAESQAPLAQMQRWWPHSQGSDDHAALEESLAKVFALADERALAAEGDISDFVTSLDELRSTLSVPGEPLAARRAAAKALGPLKGLEAELAKESEQSLSAMLKSLQEMSATIDTIAEAEGLQATLSSLEEFLLKQSQDLQSQPDEVSAVCLVDETAMELSVCYMDDIVTRLSSGRTKVHLERRR</sequence>
<evidence type="ECO:0000313" key="1">
    <source>
        <dbReference type="EMBL" id="CAK9043987.1"/>
    </source>
</evidence>
<protein>
    <submittedName>
        <fullName evidence="1">Uncharacterized protein</fullName>
    </submittedName>
</protein>
<gene>
    <name evidence="1" type="ORF">CCMP2556_LOCUS23214</name>
</gene>
<evidence type="ECO:0000313" key="2">
    <source>
        <dbReference type="Proteomes" id="UP001642484"/>
    </source>
</evidence>
<reference evidence="1 2" key="1">
    <citation type="submission" date="2024-02" db="EMBL/GenBank/DDBJ databases">
        <authorList>
            <person name="Chen Y."/>
            <person name="Shah S."/>
            <person name="Dougan E. K."/>
            <person name="Thang M."/>
            <person name="Chan C."/>
        </authorList>
    </citation>
    <scope>NUCLEOTIDE SEQUENCE [LARGE SCALE GENOMIC DNA]</scope>
</reference>
<organism evidence="1 2">
    <name type="scientific">Durusdinium trenchii</name>
    <dbReference type="NCBI Taxonomy" id="1381693"/>
    <lineage>
        <taxon>Eukaryota</taxon>
        <taxon>Sar</taxon>
        <taxon>Alveolata</taxon>
        <taxon>Dinophyceae</taxon>
        <taxon>Suessiales</taxon>
        <taxon>Symbiodiniaceae</taxon>
        <taxon>Durusdinium</taxon>
    </lineage>
</organism>
<accession>A0ABP0LZY3</accession>
<comment type="caution">
    <text evidence="1">The sequence shown here is derived from an EMBL/GenBank/DDBJ whole genome shotgun (WGS) entry which is preliminary data.</text>
</comment>
<proteinExistence type="predicted"/>
<dbReference type="EMBL" id="CAXAMN010014669">
    <property type="protein sequence ID" value="CAK9043987.1"/>
    <property type="molecule type" value="Genomic_DNA"/>
</dbReference>
<dbReference type="Proteomes" id="UP001642484">
    <property type="component" value="Unassembled WGS sequence"/>
</dbReference>
<name>A0ABP0LZY3_9DINO</name>
<keyword evidence="2" id="KW-1185">Reference proteome</keyword>